<dbReference type="EMBL" id="BDCO01000002">
    <property type="protein sequence ID" value="GAT32461.1"/>
    <property type="molecule type" value="Genomic_DNA"/>
</dbReference>
<protein>
    <recommendedName>
        <fullName evidence="4">Xaa-Pro dipeptidyl-peptidase C-terminal domain-containing protein</fullName>
    </recommendedName>
</protein>
<feature type="signal peptide" evidence="3">
    <location>
        <begin position="1"/>
        <end position="24"/>
    </location>
</feature>
<keyword evidence="1" id="KW-0378">Hydrolase</keyword>
<evidence type="ECO:0000256" key="1">
    <source>
        <dbReference type="ARBA" id="ARBA00022801"/>
    </source>
</evidence>
<dbReference type="AlphaFoldDB" id="A0A146G4C6"/>
<dbReference type="InterPro" id="IPR005674">
    <property type="entry name" value="CocE/Ser_esterase"/>
</dbReference>
<name>A0A146G4C6_TERSA</name>
<dbReference type="Gene3D" id="2.60.120.260">
    <property type="entry name" value="Galactose-binding domain-like"/>
    <property type="match status" value="1"/>
</dbReference>
<reference evidence="6" key="1">
    <citation type="journal article" date="2017" name="Genome Announc.">
        <title>Draft Genome Sequence of Terrimicrobium sacchariphilum NM-5T, a Facultative Anaerobic Soil Bacterium of the Class Spartobacteria.</title>
        <authorList>
            <person name="Qiu Y.L."/>
            <person name="Tourlousse D.M."/>
            <person name="Matsuura N."/>
            <person name="Ohashi A."/>
            <person name="Sekiguchi Y."/>
        </authorList>
    </citation>
    <scope>NUCLEOTIDE SEQUENCE [LARGE SCALE GENOMIC DNA]</scope>
    <source>
        <strain evidence="6">NM-5</strain>
    </source>
</reference>
<keyword evidence="3" id="KW-0732">Signal</keyword>
<feature type="domain" description="Xaa-Pro dipeptidyl-peptidase C-terminal" evidence="4">
    <location>
        <begin position="306"/>
        <end position="548"/>
    </location>
</feature>
<dbReference type="GO" id="GO:0008239">
    <property type="term" value="F:dipeptidyl-peptidase activity"/>
    <property type="evidence" value="ECO:0007669"/>
    <property type="project" value="InterPro"/>
</dbReference>
<organism evidence="5 6">
    <name type="scientific">Terrimicrobium sacchariphilum</name>
    <dbReference type="NCBI Taxonomy" id="690879"/>
    <lineage>
        <taxon>Bacteria</taxon>
        <taxon>Pseudomonadati</taxon>
        <taxon>Verrucomicrobiota</taxon>
        <taxon>Terrimicrobiia</taxon>
        <taxon>Terrimicrobiales</taxon>
        <taxon>Terrimicrobiaceae</taxon>
        <taxon>Terrimicrobium</taxon>
    </lineage>
</organism>
<dbReference type="InterPro" id="IPR013736">
    <property type="entry name" value="Xaa-Pro_dipept_C"/>
</dbReference>
<feature type="chain" id="PRO_5007524373" description="Xaa-Pro dipeptidyl-peptidase C-terminal domain-containing protein" evidence="3">
    <location>
        <begin position="25"/>
        <end position="564"/>
    </location>
</feature>
<dbReference type="Proteomes" id="UP000076023">
    <property type="component" value="Unassembled WGS sequence"/>
</dbReference>
<comment type="caution">
    <text evidence="5">The sequence shown here is derived from an EMBL/GenBank/DDBJ whole genome shotgun (WGS) entry which is preliminary data.</text>
</comment>
<dbReference type="Pfam" id="PF02129">
    <property type="entry name" value="Peptidase_S15"/>
    <property type="match status" value="1"/>
</dbReference>
<dbReference type="RefSeq" id="WP_075078293.1">
    <property type="nucleotide sequence ID" value="NZ_BDCO01000002.1"/>
</dbReference>
<feature type="region of interest" description="Disordered" evidence="2">
    <location>
        <begin position="373"/>
        <end position="399"/>
    </location>
</feature>
<evidence type="ECO:0000259" key="4">
    <source>
        <dbReference type="SMART" id="SM00939"/>
    </source>
</evidence>
<evidence type="ECO:0000256" key="2">
    <source>
        <dbReference type="SAM" id="MobiDB-lite"/>
    </source>
</evidence>
<dbReference type="Gene3D" id="3.40.50.1820">
    <property type="entry name" value="alpha/beta hydrolase"/>
    <property type="match status" value="1"/>
</dbReference>
<dbReference type="Gene3D" id="1.10.3020.10">
    <property type="entry name" value="alpha-amino acid ester hydrolase ( Helical cap domain)"/>
    <property type="match status" value="1"/>
</dbReference>
<keyword evidence="6" id="KW-1185">Reference proteome</keyword>
<dbReference type="InterPro" id="IPR029058">
    <property type="entry name" value="AB_hydrolase_fold"/>
</dbReference>
<gene>
    <name evidence="5" type="ORF">TSACC_2860</name>
</gene>
<evidence type="ECO:0000313" key="6">
    <source>
        <dbReference type="Proteomes" id="UP000076023"/>
    </source>
</evidence>
<dbReference type="NCBIfam" id="TIGR00976">
    <property type="entry name" value="CocE_NonD"/>
    <property type="match status" value="2"/>
</dbReference>
<dbReference type="InParanoid" id="A0A146G4C6"/>
<accession>A0A146G4C6</accession>
<dbReference type="OrthoDB" id="319764at2"/>
<sequence>MSAHKFLPVLLSISVLFVPQAVFAQAEGRETEAIGRKQDTDVVLQKSFPPGSTHEFAMVPMRDGVKLATDIFLPPGDGPWPVLFTRGYYGRLACAVYGDRAGTKTGGVVLICQDARGVHDSEGKGTAQPTKPDFEINDCADSLQWIAAQKWCNGKIGMTGASGNGIGPTVAFLTKDPHLVVSQPSITVGYPLYYWGFSNGVARWMYLNWFRNTGLKVDQWPKPHTETFDLPRWKEILAEGAKDNPTDISLTTGWYDLGSEAVLDYFAALAPTSKITAVVRPFAHKANPDFTWPAKPVPFAITTIPQALAGAKTQKSQLAYYLMGNFRDPASPGNYYKVTDVWPVPNTPTPYYLHADGGLSTERPAEQSATLSYAYDPKDPAPTLGGNATYDNNAGPFDQRPLKDRNDILRFVSAPLEKPLEITGKLWADLYFATDVPDTEFVVKVVDIHPDGYEMLIRESAGMARYAEDFQGKPQPLEKGRVYHLKMDLWSTAIVLDKGHRLAVLVTSSSSTAYEVHPNSFEPVMSYEKSPIANQTLYLSKDYPSHITVPVVAYEADPAKAANP</sequence>
<evidence type="ECO:0000313" key="5">
    <source>
        <dbReference type="EMBL" id="GAT32461.1"/>
    </source>
</evidence>
<dbReference type="SMART" id="SM00939">
    <property type="entry name" value="PepX_C"/>
    <property type="match status" value="1"/>
</dbReference>
<dbReference type="InterPro" id="IPR008979">
    <property type="entry name" value="Galactose-bd-like_sf"/>
</dbReference>
<evidence type="ECO:0000256" key="3">
    <source>
        <dbReference type="SAM" id="SignalP"/>
    </source>
</evidence>
<proteinExistence type="predicted"/>
<dbReference type="SUPFAM" id="SSF53474">
    <property type="entry name" value="alpha/beta-Hydrolases"/>
    <property type="match status" value="1"/>
</dbReference>
<dbReference type="SUPFAM" id="SSF49785">
    <property type="entry name" value="Galactose-binding domain-like"/>
    <property type="match status" value="1"/>
</dbReference>
<dbReference type="InterPro" id="IPR000383">
    <property type="entry name" value="Xaa-Pro-like_dom"/>
</dbReference>
<dbReference type="Pfam" id="PF08530">
    <property type="entry name" value="PepX_C"/>
    <property type="match status" value="1"/>
</dbReference>